<dbReference type="EMBL" id="JBCAWK010000001">
    <property type="protein sequence ID" value="KAK8869663.1"/>
    <property type="molecule type" value="Genomic_DNA"/>
</dbReference>
<evidence type="ECO:0000313" key="8">
    <source>
        <dbReference type="EMBL" id="KAK8869663.1"/>
    </source>
</evidence>
<protein>
    <recommendedName>
        <fullName evidence="6">Succinate dehydrogenase assembly factor 3</fullName>
        <shortName evidence="6">SDH assembly factor 3</shortName>
        <shortName evidence="6">SDHAF3</shortName>
    </recommendedName>
</protein>
<dbReference type="GO" id="GO:0005759">
    <property type="term" value="C:mitochondrial matrix"/>
    <property type="evidence" value="ECO:0007669"/>
    <property type="project" value="UniProtKB-SubCell"/>
</dbReference>
<dbReference type="Proteomes" id="UP001388673">
    <property type="component" value="Unassembled WGS sequence"/>
</dbReference>
<gene>
    <name evidence="8" type="ORF">IAR55_000231</name>
</gene>
<keyword evidence="3" id="KW-0809">Transit peptide</keyword>
<dbReference type="RefSeq" id="XP_066805909.1">
    <property type="nucleotide sequence ID" value="XM_066943367.1"/>
</dbReference>
<comment type="subcellular location">
    <subcellularLocation>
        <location evidence="1 6">Mitochondrion matrix</location>
    </subcellularLocation>
</comment>
<evidence type="ECO:0000256" key="2">
    <source>
        <dbReference type="ARBA" id="ARBA00006020"/>
    </source>
</evidence>
<accession>A0AAW0Z652</accession>
<proteinExistence type="inferred from homology"/>
<feature type="region of interest" description="Disordered" evidence="7">
    <location>
        <begin position="136"/>
        <end position="165"/>
    </location>
</feature>
<feature type="compositionally biased region" description="Polar residues" evidence="7">
    <location>
        <begin position="153"/>
        <end position="165"/>
    </location>
</feature>
<comment type="similarity">
    <text evidence="2 6">Belongs to the complex I LYR family. SDHAF3 subfamily.</text>
</comment>
<evidence type="ECO:0000256" key="5">
    <source>
        <dbReference type="ARBA" id="ARBA00023186"/>
    </source>
</evidence>
<evidence type="ECO:0000256" key="4">
    <source>
        <dbReference type="ARBA" id="ARBA00023128"/>
    </source>
</evidence>
<reference evidence="8 9" key="1">
    <citation type="journal article" date="2024" name="bioRxiv">
        <title>Comparative genomics of Cryptococcus and Kwoniella reveals pathogenesis evolution and contrasting karyotype dynamics via intercentromeric recombination or chromosome fusion.</title>
        <authorList>
            <person name="Coelho M.A."/>
            <person name="David-Palma M."/>
            <person name="Shea T."/>
            <person name="Bowers K."/>
            <person name="McGinley-Smith S."/>
            <person name="Mohammad A.W."/>
            <person name="Gnirke A."/>
            <person name="Yurkov A.M."/>
            <person name="Nowrousian M."/>
            <person name="Sun S."/>
            <person name="Cuomo C.A."/>
            <person name="Heitman J."/>
        </authorList>
    </citation>
    <scope>NUCLEOTIDE SEQUENCE [LARGE SCALE GENOMIC DNA]</scope>
    <source>
        <strain evidence="8 9">CBS 13917</strain>
    </source>
</reference>
<comment type="function">
    <text evidence="6">Plays an essential role in the assembly of succinate dehydrogenase (SDH), an enzyme complex (also referred to as respiratory complex II) that is a component of both the tricarboxylic acid (TCA) cycle and the mitochondrial electron transport chain, and which couples the oxidation of succinate to fumarate with the reduction of ubiquinone (coenzyme Q) to ubiquinol. Promotes maturation of the iron-sulfur protein subunit of the SDH catalytic dimer, protecting it from the deleterious effects of oxidants. May act together with SDHAF1.</text>
</comment>
<keyword evidence="9" id="KW-1185">Reference proteome</keyword>
<dbReference type="AlphaFoldDB" id="A0AAW0Z652"/>
<dbReference type="GeneID" id="92177491"/>
<comment type="subunit">
    <text evidence="6">Interacts with the iron-sulfur protein subunit within the SDH catalytic dimer.</text>
</comment>
<keyword evidence="5 6" id="KW-0143">Chaperone</keyword>
<dbReference type="Pfam" id="PF13233">
    <property type="entry name" value="Complex1_LYR_2"/>
    <property type="match status" value="1"/>
</dbReference>
<evidence type="ECO:0000313" key="9">
    <source>
        <dbReference type="Proteomes" id="UP001388673"/>
    </source>
</evidence>
<organism evidence="8 9">
    <name type="scientific">Kwoniella newhampshirensis</name>
    <dbReference type="NCBI Taxonomy" id="1651941"/>
    <lineage>
        <taxon>Eukaryota</taxon>
        <taxon>Fungi</taxon>
        <taxon>Dikarya</taxon>
        <taxon>Basidiomycota</taxon>
        <taxon>Agaricomycotina</taxon>
        <taxon>Tremellomycetes</taxon>
        <taxon>Tremellales</taxon>
        <taxon>Cryptococcaceae</taxon>
        <taxon>Kwoniella</taxon>
    </lineage>
</organism>
<evidence type="ECO:0000256" key="3">
    <source>
        <dbReference type="ARBA" id="ARBA00022946"/>
    </source>
</evidence>
<dbReference type="PANTHER" id="PTHR13137">
    <property type="entry name" value="DC11 ACN9 HOMOLOG"/>
    <property type="match status" value="1"/>
</dbReference>
<keyword evidence="4 6" id="KW-0496">Mitochondrion</keyword>
<dbReference type="InterPro" id="IPR008381">
    <property type="entry name" value="SDHAF3/Sdh7"/>
</dbReference>
<evidence type="ECO:0000256" key="6">
    <source>
        <dbReference type="RuleBase" id="RU368039"/>
    </source>
</evidence>
<dbReference type="GO" id="GO:0005758">
    <property type="term" value="C:mitochondrial intermembrane space"/>
    <property type="evidence" value="ECO:0007669"/>
    <property type="project" value="TreeGrafter"/>
</dbReference>
<dbReference type="GO" id="GO:0006105">
    <property type="term" value="P:succinate metabolic process"/>
    <property type="evidence" value="ECO:0007669"/>
    <property type="project" value="TreeGrafter"/>
</dbReference>
<evidence type="ECO:0000256" key="1">
    <source>
        <dbReference type="ARBA" id="ARBA00004305"/>
    </source>
</evidence>
<dbReference type="GO" id="GO:0034553">
    <property type="term" value="P:mitochondrial respiratory chain complex II assembly"/>
    <property type="evidence" value="ECO:0007669"/>
    <property type="project" value="UniProtKB-UniRule"/>
</dbReference>
<evidence type="ECO:0000256" key="7">
    <source>
        <dbReference type="SAM" id="MobiDB-lite"/>
    </source>
</evidence>
<name>A0AAW0Z652_9TREE</name>
<dbReference type="PANTHER" id="PTHR13137:SF6">
    <property type="entry name" value="SUCCINATE DEHYDROGENASE ASSEMBLY FACTOR 3, MITOCHONDRIAL"/>
    <property type="match status" value="1"/>
</dbReference>
<dbReference type="CDD" id="cd20270">
    <property type="entry name" value="Complex1_LYR_SDHAF3_LYRM10"/>
    <property type="match status" value="1"/>
</dbReference>
<comment type="caution">
    <text evidence="8">The sequence shown here is derived from an EMBL/GenBank/DDBJ whole genome shotgun (WGS) entry which is preliminary data.</text>
</comment>
<dbReference type="KEGG" id="kne:92177491"/>
<sequence length="165" mass="18525">MRSSFIRLASASAPLPLSVSQASVQIIPPIPLYRRLLRAHRHLPPEMRFMGDSYIKSEFRLTRSTDNPLHIIGFLSQWKLYLDDLESEVTNKNAGTIGTGQWKGKKLDSEAFEKLSKEQVGQLYELMHATKEVWKSPEQLEQEAHAAEGMTGGATTENQKTGSGR</sequence>